<feature type="region of interest" description="Disordered" evidence="1">
    <location>
        <begin position="1"/>
        <end position="28"/>
    </location>
</feature>
<reference evidence="2 3" key="1">
    <citation type="submission" date="2018-11" db="EMBL/GenBank/DDBJ databases">
        <title>Sequencing the genomes of 1000 actinobacteria strains.</title>
        <authorList>
            <person name="Klenk H.-P."/>
        </authorList>
    </citation>
    <scope>NUCLEOTIDE SEQUENCE [LARGE SCALE GENOMIC DNA]</scope>
    <source>
        <strain evidence="2 3">DSM 12652</strain>
    </source>
</reference>
<dbReference type="AlphaFoldDB" id="A0A3N2CUY3"/>
<gene>
    <name evidence="2" type="ORF">EDD33_2165</name>
</gene>
<proteinExistence type="predicted"/>
<evidence type="ECO:0000313" key="3">
    <source>
        <dbReference type="Proteomes" id="UP000281738"/>
    </source>
</evidence>
<keyword evidence="3" id="KW-1185">Reference proteome</keyword>
<protein>
    <submittedName>
        <fullName evidence="2">Uncharacterized protein</fullName>
    </submittedName>
</protein>
<sequence>MRCDRRPTRILEGMSPSPARRRHLPNSPFAAPVEPVIEVFELDDRVTHDTYGLGRIVSVEAEAVTVDFAGRRLRITSPYPKLTGL</sequence>
<dbReference type="EMBL" id="RKHO01000001">
    <property type="protein sequence ID" value="ROR91299.1"/>
    <property type="molecule type" value="Genomic_DNA"/>
</dbReference>
<evidence type="ECO:0000256" key="1">
    <source>
        <dbReference type="SAM" id="MobiDB-lite"/>
    </source>
</evidence>
<name>A0A3N2CUY3_9ACTN</name>
<accession>A0A3N2CUY3</accession>
<comment type="caution">
    <text evidence="2">The sequence shown here is derived from an EMBL/GenBank/DDBJ whole genome shotgun (WGS) entry which is preliminary data.</text>
</comment>
<evidence type="ECO:0000313" key="2">
    <source>
        <dbReference type="EMBL" id="ROR91299.1"/>
    </source>
</evidence>
<dbReference type="Proteomes" id="UP000281738">
    <property type="component" value="Unassembled WGS sequence"/>
</dbReference>
<organism evidence="2 3">
    <name type="scientific">Nocardioides aurantiacus</name>
    <dbReference type="NCBI Taxonomy" id="86796"/>
    <lineage>
        <taxon>Bacteria</taxon>
        <taxon>Bacillati</taxon>
        <taxon>Actinomycetota</taxon>
        <taxon>Actinomycetes</taxon>
        <taxon>Propionibacteriales</taxon>
        <taxon>Nocardioidaceae</taxon>
        <taxon>Nocardioides</taxon>
    </lineage>
</organism>